<feature type="compositionally biased region" description="Basic and acidic residues" evidence="1">
    <location>
        <begin position="7"/>
        <end position="20"/>
    </location>
</feature>
<dbReference type="Proteomes" id="UP000806528">
    <property type="component" value="Unassembled WGS sequence"/>
</dbReference>
<dbReference type="RefSeq" id="WP_193123214.1">
    <property type="nucleotide sequence ID" value="NZ_JADBGI010000016.1"/>
</dbReference>
<name>A0ABR9P9T9_9ACTN</name>
<comment type="caution">
    <text evidence="3">The sequence shown here is derived from an EMBL/GenBank/DDBJ whole genome shotgun (WGS) entry which is preliminary data.</text>
</comment>
<dbReference type="InterPro" id="IPR004711">
    <property type="entry name" value="Benzoate_Transporter"/>
</dbReference>
<feature type="transmembrane region" description="Helical" evidence="2">
    <location>
        <begin position="93"/>
        <end position="114"/>
    </location>
</feature>
<evidence type="ECO:0000256" key="2">
    <source>
        <dbReference type="SAM" id="Phobius"/>
    </source>
</evidence>
<keyword evidence="2" id="KW-0472">Membrane</keyword>
<feature type="transmembrane region" description="Helical" evidence="2">
    <location>
        <begin position="59"/>
        <end position="81"/>
    </location>
</feature>
<protein>
    <submittedName>
        <fullName evidence="3">Benzoate/H(+) symporter BenE family transporter</fullName>
    </submittedName>
</protein>
<proteinExistence type="predicted"/>
<dbReference type="PANTHER" id="PTHR30199:SF0">
    <property type="entry name" value="INNER MEMBRANE PROTEIN YDCO"/>
    <property type="match status" value="1"/>
</dbReference>
<evidence type="ECO:0000313" key="4">
    <source>
        <dbReference type="Proteomes" id="UP000806528"/>
    </source>
</evidence>
<keyword evidence="4" id="KW-1185">Reference proteome</keyword>
<dbReference type="PANTHER" id="PTHR30199">
    <property type="entry name" value="MFS FAMILY TRANSPORTER, PREDICTED SUBSTRATE BENZOATE"/>
    <property type="match status" value="1"/>
</dbReference>
<dbReference type="Pfam" id="PF03594">
    <property type="entry name" value="BenE"/>
    <property type="match status" value="1"/>
</dbReference>
<evidence type="ECO:0000313" key="3">
    <source>
        <dbReference type="EMBL" id="MBE3000606.1"/>
    </source>
</evidence>
<organism evidence="3 4">
    <name type="scientific">Nocardiopsis coralli</name>
    <dbReference type="NCBI Taxonomy" id="2772213"/>
    <lineage>
        <taxon>Bacteria</taxon>
        <taxon>Bacillati</taxon>
        <taxon>Actinomycetota</taxon>
        <taxon>Actinomycetes</taxon>
        <taxon>Streptosporangiales</taxon>
        <taxon>Nocardiopsidaceae</taxon>
        <taxon>Nocardiopsis</taxon>
    </lineage>
</organism>
<gene>
    <name evidence="3" type="ORF">IDM40_18145</name>
</gene>
<feature type="transmembrane region" description="Helical" evidence="2">
    <location>
        <begin position="388"/>
        <end position="407"/>
    </location>
</feature>
<feature type="transmembrane region" description="Helical" evidence="2">
    <location>
        <begin position="145"/>
        <end position="166"/>
    </location>
</feature>
<feature type="transmembrane region" description="Helical" evidence="2">
    <location>
        <begin position="340"/>
        <end position="357"/>
    </location>
</feature>
<dbReference type="EMBL" id="JADBGI010000016">
    <property type="protein sequence ID" value="MBE3000606.1"/>
    <property type="molecule type" value="Genomic_DNA"/>
</dbReference>
<feature type="compositionally biased region" description="Basic and acidic residues" evidence="1">
    <location>
        <begin position="36"/>
        <end position="45"/>
    </location>
</feature>
<feature type="transmembrane region" description="Helical" evidence="2">
    <location>
        <begin position="186"/>
        <end position="211"/>
    </location>
</feature>
<sequence>MTAQSEQGRDTRGSGHDRAVGSDGAGGGSAGGGRPRLLERPDRRPPSPRRVLADLGPSYAASAVVALVFSATGPVAVIFAAGSSGGLSGAEMASWIFAVFFVNGVLTLGVSWFYRTPLAFFWTIPGTVVVGNALAGGLRWSEVLGALVVTGVLVTVLGLSGLVRWVNDALPLPIVMAMVAGVFLDFGLGLVGSVGSLPLVAVPMVAVFLLLSALGRWARWMPPVLGALLVGVAAVVLTGSAGGAPQTGSPVALPLLQAPEFTVRALTELVVPVAITVLVVQNGQGVAVLRSAGHRPPVNVSAIVSGVWSVGVAPLGAVSTCLTGPTNALLVATGERARQYTAALTLGVLAMVLGVFAPVFVGLMSAAPAAFVAALGGLAMLRPLQNAFVAGFGSTHTLGALACFLVTVADVQLWNVGAPFWGLVVGLAVSALVERRG</sequence>
<accession>A0ABR9P9T9</accession>
<feature type="transmembrane region" description="Helical" evidence="2">
    <location>
        <begin position="120"/>
        <end position="138"/>
    </location>
</feature>
<evidence type="ECO:0000256" key="1">
    <source>
        <dbReference type="SAM" id="MobiDB-lite"/>
    </source>
</evidence>
<feature type="region of interest" description="Disordered" evidence="1">
    <location>
        <begin position="1"/>
        <end position="50"/>
    </location>
</feature>
<reference evidence="3 4" key="1">
    <citation type="submission" date="2020-09" db="EMBL/GenBank/DDBJ databases">
        <title>Diversity and distribution of actinomycetes associated with coral in the coast of Hainan.</title>
        <authorList>
            <person name="Li F."/>
        </authorList>
    </citation>
    <scope>NUCLEOTIDE SEQUENCE [LARGE SCALE GENOMIC DNA]</scope>
    <source>
        <strain evidence="3 4">HNM0947</strain>
    </source>
</reference>
<feature type="transmembrane region" description="Helical" evidence="2">
    <location>
        <begin position="413"/>
        <end position="433"/>
    </location>
</feature>
<feature type="transmembrane region" description="Helical" evidence="2">
    <location>
        <begin position="261"/>
        <end position="280"/>
    </location>
</feature>
<feature type="transmembrane region" description="Helical" evidence="2">
    <location>
        <begin position="223"/>
        <end position="241"/>
    </location>
</feature>
<keyword evidence="2" id="KW-0812">Transmembrane</keyword>
<feature type="compositionally biased region" description="Gly residues" evidence="1">
    <location>
        <begin position="23"/>
        <end position="34"/>
    </location>
</feature>
<keyword evidence="2" id="KW-1133">Transmembrane helix</keyword>